<dbReference type="AlphaFoldDB" id="A0A7W8E5P3"/>
<dbReference type="PROSITE" id="PS50005">
    <property type="entry name" value="TPR"/>
    <property type="match status" value="3"/>
</dbReference>
<feature type="repeat" description="TPR" evidence="3">
    <location>
        <begin position="204"/>
        <end position="237"/>
    </location>
</feature>
<dbReference type="Gene3D" id="1.25.40.10">
    <property type="entry name" value="Tetratricopeptide repeat domain"/>
    <property type="match status" value="2"/>
</dbReference>
<dbReference type="PANTHER" id="PTHR44186">
    <property type="match status" value="1"/>
</dbReference>
<evidence type="ECO:0000313" key="5">
    <source>
        <dbReference type="Proteomes" id="UP000540989"/>
    </source>
</evidence>
<evidence type="ECO:0000256" key="3">
    <source>
        <dbReference type="PROSITE-ProRule" id="PRU00339"/>
    </source>
</evidence>
<feature type="repeat" description="TPR" evidence="3">
    <location>
        <begin position="61"/>
        <end position="94"/>
    </location>
</feature>
<name>A0A7W8E5P3_9BACT</name>
<reference evidence="4 5" key="1">
    <citation type="submission" date="2020-08" db="EMBL/GenBank/DDBJ databases">
        <title>Genomic Encyclopedia of Type Strains, Phase IV (KMG-V): Genome sequencing to study the core and pangenomes of soil and plant-associated prokaryotes.</title>
        <authorList>
            <person name="Whitman W."/>
        </authorList>
    </citation>
    <scope>NUCLEOTIDE SEQUENCE [LARGE SCALE GENOMIC DNA]</scope>
    <source>
        <strain evidence="4 5">M8UP14</strain>
    </source>
</reference>
<feature type="repeat" description="TPR" evidence="3">
    <location>
        <begin position="238"/>
        <end position="271"/>
    </location>
</feature>
<gene>
    <name evidence="4" type="ORF">HDF16_004565</name>
</gene>
<dbReference type="Proteomes" id="UP000540989">
    <property type="component" value="Unassembled WGS sequence"/>
</dbReference>
<evidence type="ECO:0000256" key="1">
    <source>
        <dbReference type="ARBA" id="ARBA00022737"/>
    </source>
</evidence>
<proteinExistence type="predicted"/>
<evidence type="ECO:0000313" key="4">
    <source>
        <dbReference type="EMBL" id="MBB5059836.1"/>
    </source>
</evidence>
<accession>A0A7W8E5P3</accession>
<keyword evidence="1" id="KW-0677">Repeat</keyword>
<dbReference type="SUPFAM" id="SSF48452">
    <property type="entry name" value="TPR-like"/>
    <property type="match status" value="2"/>
</dbReference>
<dbReference type="SMART" id="SM00028">
    <property type="entry name" value="TPR"/>
    <property type="match status" value="8"/>
</dbReference>
<dbReference type="Pfam" id="PF13432">
    <property type="entry name" value="TPR_16"/>
    <property type="match status" value="2"/>
</dbReference>
<dbReference type="PANTHER" id="PTHR44186:SF1">
    <property type="entry name" value="BARDET-BIEDL SYNDROME 4 PROTEIN"/>
    <property type="match status" value="1"/>
</dbReference>
<dbReference type="InterPro" id="IPR019734">
    <property type="entry name" value="TPR_rpt"/>
</dbReference>
<dbReference type="InterPro" id="IPR011990">
    <property type="entry name" value="TPR-like_helical_dom_sf"/>
</dbReference>
<protein>
    <submittedName>
        <fullName evidence="4">Tetratricopeptide (TPR) repeat protein</fullName>
    </submittedName>
</protein>
<evidence type="ECO:0000256" key="2">
    <source>
        <dbReference type="ARBA" id="ARBA00022803"/>
    </source>
</evidence>
<comment type="caution">
    <text evidence="4">The sequence shown here is derived from an EMBL/GenBank/DDBJ whole genome shotgun (WGS) entry which is preliminary data.</text>
</comment>
<sequence>MPRCLLITGLVAIVLTARGQANPAGEVQPLVEQARQLIVAGDTNGAIEFLRKALTISPNSPPVNLTLGDLFVQQRRYPEAMERFETVLAIDRRSPQGRQGELNAATALALEAKRAGDQEAALACLRHARESLPDDPVLLRDLGIQLFDMHYLRLAAETLTQAMNLDQNDAATVYSLARVEAELQQFPPAEKHFNAYLKQRPDDATAHYGLGHVLQMQQRIDEAKAEFRRSIALQPHQTESYYQLGRIALDQGSAAEAKPLFERTLSRAPAHGGALAGMGILAYQAKDYVAADDWLKRATTASPEYQPAHYYLGLTLARLHDKEGSERELKAAVDLAKVQQGRSAPLPADAPP</sequence>
<dbReference type="EMBL" id="JACHIP010000007">
    <property type="protein sequence ID" value="MBB5059836.1"/>
    <property type="molecule type" value="Genomic_DNA"/>
</dbReference>
<dbReference type="Pfam" id="PF14559">
    <property type="entry name" value="TPR_19"/>
    <property type="match status" value="1"/>
</dbReference>
<organism evidence="4 5">
    <name type="scientific">Granulicella aggregans</name>
    <dbReference type="NCBI Taxonomy" id="474949"/>
    <lineage>
        <taxon>Bacteria</taxon>
        <taxon>Pseudomonadati</taxon>
        <taxon>Acidobacteriota</taxon>
        <taxon>Terriglobia</taxon>
        <taxon>Terriglobales</taxon>
        <taxon>Acidobacteriaceae</taxon>
        <taxon>Granulicella</taxon>
    </lineage>
</organism>
<keyword evidence="5" id="KW-1185">Reference proteome</keyword>
<keyword evidence="2 3" id="KW-0802">TPR repeat</keyword>
<dbReference type="RefSeq" id="WP_184221709.1">
    <property type="nucleotide sequence ID" value="NZ_JACHIP010000007.1"/>
</dbReference>